<sequence>MFDKLFYWLQIYIIYLIYEMLVFVFFNYFID</sequence>
<organism evidence="2">
    <name type="scientific">Siphoviridae sp. ct6Ob18</name>
    <dbReference type="NCBI Taxonomy" id="2827783"/>
    <lineage>
        <taxon>Viruses</taxon>
        <taxon>Duplodnaviria</taxon>
        <taxon>Heunggongvirae</taxon>
        <taxon>Uroviricota</taxon>
        <taxon>Caudoviricetes</taxon>
    </lineage>
</organism>
<accession>A0A8S5TH38</accession>
<keyword evidence="1" id="KW-1133">Transmembrane helix</keyword>
<evidence type="ECO:0000313" key="2">
    <source>
        <dbReference type="EMBL" id="DAF62597.1"/>
    </source>
</evidence>
<keyword evidence="1" id="KW-0472">Membrane</keyword>
<reference evidence="2" key="1">
    <citation type="journal article" date="2021" name="Proc. Natl. Acad. Sci. U.S.A.">
        <title>A Catalog of Tens of Thousands of Viruses from Human Metagenomes Reveals Hidden Associations with Chronic Diseases.</title>
        <authorList>
            <person name="Tisza M.J."/>
            <person name="Buck C.B."/>
        </authorList>
    </citation>
    <scope>NUCLEOTIDE SEQUENCE</scope>
    <source>
        <strain evidence="2">Ct6Ob18</strain>
    </source>
</reference>
<dbReference type="EMBL" id="BK032824">
    <property type="protein sequence ID" value="DAF62597.1"/>
    <property type="molecule type" value="Genomic_DNA"/>
</dbReference>
<evidence type="ECO:0000256" key="1">
    <source>
        <dbReference type="SAM" id="Phobius"/>
    </source>
</evidence>
<proteinExistence type="predicted"/>
<keyword evidence="1" id="KW-0812">Transmembrane</keyword>
<name>A0A8S5TH38_9CAUD</name>
<feature type="transmembrane region" description="Helical" evidence="1">
    <location>
        <begin position="6"/>
        <end position="30"/>
    </location>
</feature>
<protein>
    <submittedName>
        <fullName evidence="2">Uncharacterized protein</fullName>
    </submittedName>
</protein>